<dbReference type="Gene3D" id="3.10.620.10">
    <property type="entry name" value="Protein N-terminal glutamine amidohydrolase, alpha beta roll"/>
    <property type="match status" value="1"/>
</dbReference>
<proteinExistence type="inferred from homology"/>
<dbReference type="GO" id="GO:0008418">
    <property type="term" value="F:protein-N-terminal asparagine amidohydrolase activity"/>
    <property type="evidence" value="ECO:0007669"/>
    <property type="project" value="UniProtKB-UniRule"/>
</dbReference>
<evidence type="ECO:0000256" key="6">
    <source>
        <dbReference type="ARBA" id="ARBA00022801"/>
    </source>
</evidence>
<dbReference type="EC" id="3.5.1.122" evidence="4 8"/>
<accession>A0A482XQ32</accession>
<dbReference type="Pfam" id="PF09764">
    <property type="entry name" value="Nt_Gln_amidase"/>
    <property type="match status" value="1"/>
</dbReference>
<keyword evidence="11" id="KW-1185">Reference proteome</keyword>
<dbReference type="Proteomes" id="UP000291343">
    <property type="component" value="Unassembled WGS sequence"/>
</dbReference>
<comment type="function">
    <text evidence="1 8">Mediates the side-chain deamidation of N-terminal glutamine residues to glutamate, an important step in N-end rule pathway of protein degradation. Conversion of the resulting N-terminal glutamine to glutamate renders the protein susceptible to arginylation, polyubiquitination and degradation as specified by the N-end rule. Does not act on substrates with internal or C-terminal glutamine and does not act on non-glutamine residues in any position.</text>
</comment>
<comment type="catalytic activity">
    <reaction evidence="7 8">
        <text>N-terminal L-glutaminyl-[protein] + H2O = N-terminal L-glutamyl-[protein] + NH4(+)</text>
        <dbReference type="Rhea" id="RHEA:50680"/>
        <dbReference type="Rhea" id="RHEA-COMP:12668"/>
        <dbReference type="Rhea" id="RHEA-COMP:12777"/>
        <dbReference type="ChEBI" id="CHEBI:15377"/>
        <dbReference type="ChEBI" id="CHEBI:28938"/>
        <dbReference type="ChEBI" id="CHEBI:64721"/>
        <dbReference type="ChEBI" id="CHEBI:64722"/>
        <dbReference type="EC" id="3.5.1.122"/>
    </reaction>
</comment>
<dbReference type="GO" id="GO:0070773">
    <property type="term" value="F:protein-N-terminal glutamine amidohydrolase activity"/>
    <property type="evidence" value="ECO:0007669"/>
    <property type="project" value="UniProtKB-UniRule"/>
</dbReference>
<evidence type="ECO:0000313" key="11">
    <source>
        <dbReference type="Proteomes" id="UP000291343"/>
    </source>
</evidence>
<comment type="caution">
    <text evidence="10">The sequence shown here is derived from an EMBL/GenBank/DDBJ whole genome shotgun (WGS) entry which is preliminary data.</text>
</comment>
<feature type="domain" description="Protein N-terminal glutamine amidohydrolase alpha beta roll" evidence="9">
    <location>
        <begin position="28"/>
        <end position="131"/>
    </location>
</feature>
<dbReference type="InterPro" id="IPR039733">
    <property type="entry name" value="NTAQ1"/>
</dbReference>
<evidence type="ECO:0000313" key="10">
    <source>
        <dbReference type="EMBL" id="RZF47518.1"/>
    </source>
</evidence>
<dbReference type="STRING" id="195883.A0A482XQ32"/>
<name>A0A482XQ32_LAOST</name>
<evidence type="ECO:0000256" key="2">
    <source>
        <dbReference type="ARBA" id="ARBA00008985"/>
    </source>
</evidence>
<sequence>MMNNLNNKFLVHSDFAGCLPFDKDDCLYSSCYCEENVYKLSEQVKEQCCDSMIDKCFAVFVSNDERRVPLWQQTAGNGPDKLVFWDYHVFLLLKSTDTSLVYDFDTCLTFPSSANDYFIKTFKSDRFLENSRCSLPVFVPNDRTVRSKVQSSEWFTSWLATNVSLQEMRFTSKEQIGIGPGLISGFKRGLYARRGTIPWECESSFHTPFI</sequence>
<dbReference type="AlphaFoldDB" id="A0A482XQ32"/>
<dbReference type="InterPro" id="IPR023128">
    <property type="entry name" value="Prot_N_Gln_amidohydro_ab_roll"/>
</dbReference>
<evidence type="ECO:0000256" key="8">
    <source>
        <dbReference type="RuleBase" id="RU367082"/>
    </source>
</evidence>
<evidence type="ECO:0000256" key="3">
    <source>
        <dbReference type="ARBA" id="ARBA00011245"/>
    </source>
</evidence>
<dbReference type="PANTHER" id="PTHR13035:SF0">
    <property type="entry name" value="PROTEIN N-TERMINAL GLUTAMINE AMIDOHYDROLASE"/>
    <property type="match status" value="1"/>
</dbReference>
<protein>
    <recommendedName>
        <fullName evidence="5 8">Protein N-terminal glutamine amidohydrolase</fullName>
        <ecNumber evidence="4 8">3.5.1.122</ecNumber>
    </recommendedName>
    <alternativeName>
        <fullName evidence="8">Protein NH2-terminal glutamine deamidase</fullName>
    </alternativeName>
</protein>
<organism evidence="10 11">
    <name type="scientific">Laodelphax striatellus</name>
    <name type="common">Small brown planthopper</name>
    <name type="synonym">Delphax striatella</name>
    <dbReference type="NCBI Taxonomy" id="195883"/>
    <lineage>
        <taxon>Eukaryota</taxon>
        <taxon>Metazoa</taxon>
        <taxon>Ecdysozoa</taxon>
        <taxon>Arthropoda</taxon>
        <taxon>Hexapoda</taxon>
        <taxon>Insecta</taxon>
        <taxon>Pterygota</taxon>
        <taxon>Neoptera</taxon>
        <taxon>Paraneoptera</taxon>
        <taxon>Hemiptera</taxon>
        <taxon>Auchenorrhyncha</taxon>
        <taxon>Fulgoroidea</taxon>
        <taxon>Delphacidae</taxon>
        <taxon>Criomorphinae</taxon>
        <taxon>Laodelphax</taxon>
    </lineage>
</organism>
<gene>
    <name evidence="10" type="ORF">LSTR_LSTR014157</name>
</gene>
<comment type="similarity">
    <text evidence="2 8">Belongs to the NTAQ1 family.</text>
</comment>
<dbReference type="OrthoDB" id="191192at2759"/>
<dbReference type="SMR" id="A0A482XQ32"/>
<evidence type="ECO:0000256" key="4">
    <source>
        <dbReference type="ARBA" id="ARBA00012718"/>
    </source>
</evidence>
<dbReference type="GO" id="GO:0005829">
    <property type="term" value="C:cytosol"/>
    <property type="evidence" value="ECO:0007669"/>
    <property type="project" value="TreeGrafter"/>
</dbReference>
<dbReference type="EMBL" id="QKKF02004090">
    <property type="protein sequence ID" value="RZF47518.1"/>
    <property type="molecule type" value="Genomic_DNA"/>
</dbReference>
<evidence type="ECO:0000256" key="1">
    <source>
        <dbReference type="ARBA" id="ARBA00003923"/>
    </source>
</evidence>
<reference evidence="10 11" key="1">
    <citation type="journal article" date="2017" name="Gigascience">
        <title>Genome sequence of the small brown planthopper, Laodelphax striatellus.</title>
        <authorList>
            <person name="Zhu J."/>
            <person name="Jiang F."/>
            <person name="Wang X."/>
            <person name="Yang P."/>
            <person name="Bao Y."/>
            <person name="Zhao W."/>
            <person name="Wang W."/>
            <person name="Lu H."/>
            <person name="Wang Q."/>
            <person name="Cui N."/>
            <person name="Li J."/>
            <person name="Chen X."/>
            <person name="Luo L."/>
            <person name="Yu J."/>
            <person name="Kang L."/>
            <person name="Cui F."/>
        </authorList>
    </citation>
    <scope>NUCLEOTIDE SEQUENCE [LARGE SCALE GENOMIC DNA]</scope>
    <source>
        <strain evidence="10">Lst14</strain>
    </source>
</reference>
<comment type="subunit">
    <text evidence="3 8">Monomer.</text>
</comment>
<evidence type="ECO:0000256" key="7">
    <source>
        <dbReference type="ARBA" id="ARBA00048768"/>
    </source>
</evidence>
<keyword evidence="6 8" id="KW-0378">Hydrolase</keyword>
<evidence type="ECO:0000259" key="9">
    <source>
        <dbReference type="Pfam" id="PF09764"/>
    </source>
</evidence>
<dbReference type="PANTHER" id="PTHR13035">
    <property type="entry name" value="PROTEIN N-TERMINAL GLUTAMINE AMIDOHYDROLASE"/>
    <property type="match status" value="1"/>
</dbReference>
<dbReference type="InterPro" id="IPR037132">
    <property type="entry name" value="N_Gln_amidohydro_ab_roll_sf"/>
</dbReference>
<dbReference type="GO" id="GO:0005634">
    <property type="term" value="C:nucleus"/>
    <property type="evidence" value="ECO:0007669"/>
    <property type="project" value="TreeGrafter"/>
</dbReference>
<evidence type="ECO:0000256" key="5">
    <source>
        <dbReference type="ARBA" id="ARBA00021247"/>
    </source>
</evidence>
<dbReference type="InParanoid" id="A0A482XQ32"/>